<dbReference type="AlphaFoldDB" id="A0A2N9L4T3"/>
<sequence length="29" mass="3329">MSAMARFQQMRLRAIVVTKITDSKGGERF</sequence>
<dbReference type="Proteomes" id="UP000239735">
    <property type="component" value="Unassembled WGS sequence"/>
</dbReference>
<gene>
    <name evidence="1" type="ORF">SBA5_1410007</name>
</gene>
<proteinExistence type="predicted"/>
<accession>A0A2N9L4T3</accession>
<organism evidence="1 2">
    <name type="scientific">Candidatus Sulfuritelmatomonas gaucii</name>
    <dbReference type="NCBI Taxonomy" id="2043161"/>
    <lineage>
        <taxon>Bacteria</taxon>
        <taxon>Pseudomonadati</taxon>
        <taxon>Acidobacteriota</taxon>
        <taxon>Terriglobia</taxon>
        <taxon>Terriglobales</taxon>
        <taxon>Acidobacteriaceae</taxon>
        <taxon>Candidatus Sulfuritelmatomonas</taxon>
    </lineage>
</organism>
<protein>
    <submittedName>
        <fullName evidence="1">Uncharacterized protein</fullName>
    </submittedName>
</protein>
<evidence type="ECO:0000313" key="1">
    <source>
        <dbReference type="EMBL" id="SPE18240.1"/>
    </source>
</evidence>
<evidence type="ECO:0000313" key="2">
    <source>
        <dbReference type="Proteomes" id="UP000239735"/>
    </source>
</evidence>
<dbReference type="EMBL" id="OKRB01000048">
    <property type="protein sequence ID" value="SPE18240.1"/>
    <property type="molecule type" value="Genomic_DNA"/>
</dbReference>
<name>A0A2N9L4T3_9BACT</name>
<reference evidence="2" key="1">
    <citation type="submission" date="2018-02" db="EMBL/GenBank/DDBJ databases">
        <authorList>
            <person name="Hausmann B."/>
        </authorList>
    </citation>
    <scope>NUCLEOTIDE SEQUENCE [LARGE SCALE GENOMIC DNA]</scope>
    <source>
        <strain evidence="2">Peat soil MAG SbA5</strain>
    </source>
</reference>